<dbReference type="EMBL" id="JAQFWQ010000042">
    <property type="protein sequence ID" value="MDA2812112.1"/>
    <property type="molecule type" value="Genomic_DNA"/>
</dbReference>
<proteinExistence type="predicted"/>
<organism evidence="2 3">
    <name type="scientific">Nocardiopsis endophytica</name>
    <dbReference type="NCBI Taxonomy" id="3018445"/>
    <lineage>
        <taxon>Bacteria</taxon>
        <taxon>Bacillati</taxon>
        <taxon>Actinomycetota</taxon>
        <taxon>Actinomycetes</taxon>
        <taxon>Streptosporangiales</taxon>
        <taxon>Nocardiopsidaceae</taxon>
        <taxon>Nocardiopsis</taxon>
    </lineage>
</organism>
<evidence type="ECO:0000259" key="1">
    <source>
        <dbReference type="PROSITE" id="PS50943"/>
    </source>
</evidence>
<dbReference type="InterPro" id="IPR001387">
    <property type="entry name" value="Cro/C1-type_HTH"/>
</dbReference>
<dbReference type="Pfam" id="PF19054">
    <property type="entry name" value="DUF5753"/>
    <property type="match status" value="1"/>
</dbReference>
<dbReference type="PROSITE" id="PS50943">
    <property type="entry name" value="HTH_CROC1"/>
    <property type="match status" value="1"/>
</dbReference>
<name>A0ABT4U6Y8_9ACTN</name>
<feature type="domain" description="HTH cro/C1-type" evidence="1">
    <location>
        <begin position="16"/>
        <end position="69"/>
    </location>
</feature>
<dbReference type="Gene3D" id="1.10.260.40">
    <property type="entry name" value="lambda repressor-like DNA-binding domains"/>
    <property type="match status" value="1"/>
</dbReference>
<dbReference type="Proteomes" id="UP001527866">
    <property type="component" value="Unassembled WGS sequence"/>
</dbReference>
<dbReference type="Pfam" id="PF13560">
    <property type="entry name" value="HTH_31"/>
    <property type="match status" value="1"/>
</dbReference>
<dbReference type="InterPro" id="IPR043917">
    <property type="entry name" value="DUF5753"/>
</dbReference>
<dbReference type="InterPro" id="IPR010982">
    <property type="entry name" value="Lambda_DNA-bd_dom_sf"/>
</dbReference>
<keyword evidence="3" id="KW-1185">Reference proteome</keyword>
<protein>
    <submittedName>
        <fullName evidence="2">Helix-turn-helix transcriptional regulator</fullName>
    </submittedName>
</protein>
<sequence>MEGFPKAARRRFGHDLRRWRGRAGLTQAQLASAVFLRQSQISGIERGSKGTRSEQIRRMDEVLNAGGVLLKRWEDLHREDGYASWARDFVALEREASEIRAYQLALVPGILQVEPYARALIQTGRPGDTPAEIDEAVNARIRRQAVLEHERGPVFKAVVEEHVLRRPIGGGETMRRQLVHILDVAATPRVTVQVVPMSSEVHHGADGSFTLYTIPDRGQTVYMENRVSSDARDDLATVEAYGGVFGDLCSDALPPSASRALIERIKEEFGSDQ</sequence>
<accession>A0ABT4U6Y8</accession>
<evidence type="ECO:0000313" key="3">
    <source>
        <dbReference type="Proteomes" id="UP001527866"/>
    </source>
</evidence>
<evidence type="ECO:0000313" key="2">
    <source>
        <dbReference type="EMBL" id="MDA2812112.1"/>
    </source>
</evidence>
<dbReference type="SUPFAM" id="SSF47413">
    <property type="entry name" value="lambda repressor-like DNA-binding domains"/>
    <property type="match status" value="1"/>
</dbReference>
<dbReference type="CDD" id="cd00093">
    <property type="entry name" value="HTH_XRE"/>
    <property type="match status" value="1"/>
</dbReference>
<dbReference type="SMART" id="SM00530">
    <property type="entry name" value="HTH_XRE"/>
    <property type="match status" value="1"/>
</dbReference>
<comment type="caution">
    <text evidence="2">The sequence shown here is derived from an EMBL/GenBank/DDBJ whole genome shotgun (WGS) entry which is preliminary data.</text>
</comment>
<reference evidence="2 3" key="1">
    <citation type="submission" date="2023-01" db="EMBL/GenBank/DDBJ databases">
        <title>Draft genome sequence of Nocardiopsis sp. RSe5-2 isolated from halophytes.</title>
        <authorList>
            <person name="Duangmal K."/>
            <person name="Chantavorakit T."/>
        </authorList>
    </citation>
    <scope>NUCLEOTIDE SEQUENCE [LARGE SCALE GENOMIC DNA]</scope>
    <source>
        <strain evidence="2 3">RSe5-2</strain>
    </source>
</reference>
<gene>
    <name evidence="2" type="ORF">O4J56_15820</name>
</gene>